<reference evidence="1" key="1">
    <citation type="submission" date="2023-10" db="EMBL/GenBank/DDBJ databases">
        <authorList>
            <person name="Rodriguez Cubillos JULIANA M."/>
            <person name="De Vega J."/>
        </authorList>
    </citation>
    <scope>NUCLEOTIDE SEQUENCE</scope>
</reference>
<evidence type="ECO:0000313" key="1">
    <source>
        <dbReference type="EMBL" id="CAJ2648634.1"/>
    </source>
</evidence>
<comment type="caution">
    <text evidence="1">The sequence shown here is derived from an EMBL/GenBank/DDBJ whole genome shotgun (WGS) entry which is preliminary data.</text>
</comment>
<proteinExistence type="predicted"/>
<evidence type="ECO:0000313" key="2">
    <source>
        <dbReference type="Proteomes" id="UP001177021"/>
    </source>
</evidence>
<name>A0ACB0JU46_TRIPR</name>
<sequence>MKITSVSSLTRKTTRFLSIDSVESEEQSYDTSVDDIEFNFLDVGETIANAPSINDHDQCHNSLELDLDDDDHEDKDETDVNEKDRCFWDTQHQGLQTNVYRTSSLETKIRNATKEAIKEIESSAERVCVCSTKISCTSCRICLLREVSKRLQKAGFNSAICKTKWRSSLDIPSGEHTFLDVRDNTNTKKGEVRVMIELNFKAEFEMAKGSDEYNKLIKKLPEIFVGKEERLSNLIKILCIAAKKCMKDKKMHMGPWRKQKYMEAKWLGPCERNTSTTSNSIGYAERIITKPKFKASLLTVDLLEKLPTLHCTAVKVL</sequence>
<keyword evidence="2" id="KW-1185">Reference proteome</keyword>
<accession>A0ACB0JU46</accession>
<dbReference type="Proteomes" id="UP001177021">
    <property type="component" value="Unassembled WGS sequence"/>
</dbReference>
<protein>
    <submittedName>
        <fullName evidence="1">Uncharacterized protein</fullName>
    </submittedName>
</protein>
<gene>
    <name evidence="1" type="ORF">MILVUS5_LOCUS16936</name>
</gene>
<organism evidence="1 2">
    <name type="scientific">Trifolium pratense</name>
    <name type="common">Red clover</name>
    <dbReference type="NCBI Taxonomy" id="57577"/>
    <lineage>
        <taxon>Eukaryota</taxon>
        <taxon>Viridiplantae</taxon>
        <taxon>Streptophyta</taxon>
        <taxon>Embryophyta</taxon>
        <taxon>Tracheophyta</taxon>
        <taxon>Spermatophyta</taxon>
        <taxon>Magnoliopsida</taxon>
        <taxon>eudicotyledons</taxon>
        <taxon>Gunneridae</taxon>
        <taxon>Pentapetalae</taxon>
        <taxon>rosids</taxon>
        <taxon>fabids</taxon>
        <taxon>Fabales</taxon>
        <taxon>Fabaceae</taxon>
        <taxon>Papilionoideae</taxon>
        <taxon>50 kb inversion clade</taxon>
        <taxon>NPAAA clade</taxon>
        <taxon>Hologalegina</taxon>
        <taxon>IRL clade</taxon>
        <taxon>Trifolieae</taxon>
        <taxon>Trifolium</taxon>
    </lineage>
</organism>
<dbReference type="EMBL" id="CASHSV030000109">
    <property type="protein sequence ID" value="CAJ2648634.1"/>
    <property type="molecule type" value="Genomic_DNA"/>
</dbReference>